<dbReference type="EMBL" id="LLKQ01000001">
    <property type="protein sequence ID" value="OCL95766.1"/>
    <property type="molecule type" value="Genomic_DNA"/>
</dbReference>
<feature type="transmembrane region" description="Helical" evidence="1">
    <location>
        <begin position="121"/>
        <end position="142"/>
    </location>
</feature>
<keyword evidence="3" id="KW-1185">Reference proteome</keyword>
<keyword evidence="1" id="KW-0472">Membrane</keyword>
<organism evidence="2 3">
    <name type="scientific">Aliarcobacter thereius LMG 24486</name>
    <dbReference type="NCBI Taxonomy" id="1032240"/>
    <lineage>
        <taxon>Bacteria</taxon>
        <taxon>Pseudomonadati</taxon>
        <taxon>Campylobacterota</taxon>
        <taxon>Epsilonproteobacteria</taxon>
        <taxon>Campylobacterales</taxon>
        <taxon>Arcobacteraceae</taxon>
        <taxon>Aliarcobacter</taxon>
    </lineage>
</organism>
<feature type="transmembrane region" description="Helical" evidence="1">
    <location>
        <begin position="54"/>
        <end position="80"/>
    </location>
</feature>
<name>A0A1C7WPT2_9BACT</name>
<evidence type="ECO:0000256" key="1">
    <source>
        <dbReference type="SAM" id="Phobius"/>
    </source>
</evidence>
<gene>
    <name evidence="2" type="ORF">AA347_01246</name>
</gene>
<evidence type="ECO:0000313" key="2">
    <source>
        <dbReference type="EMBL" id="OCL95766.1"/>
    </source>
</evidence>
<reference evidence="2 3" key="1">
    <citation type="submission" date="2015-10" db="EMBL/GenBank/DDBJ databases">
        <authorList>
            <person name="Rovetto F.F."/>
            <person name="Cocolin L.L."/>
            <person name="Illeghems K.K."/>
            <person name="Van Nieuwerbuegh F.F."/>
            <person name="Houf K.K."/>
        </authorList>
    </citation>
    <scope>NUCLEOTIDE SEQUENCE [LARGE SCALE GENOMIC DNA]</scope>
    <source>
        <strain evidence="2 3">LMG 24486</strain>
    </source>
</reference>
<comment type="caution">
    <text evidence="2">The sequence shown here is derived from an EMBL/GenBank/DDBJ whole genome shotgun (WGS) entry which is preliminary data.</text>
</comment>
<sequence length="184" mass="22130">MDNTIAKLLDLFKHISRDIMIYAISGFVVIVNFFIIDKFYLGGIYFGLIDKLEYISLIIFILSYVIGHVIMSLMQIVDFIEPCIYKLFKLKNINFKDEVKIFKKNQNTYDYFIERQNQLTYFRWTLSGAFFILTLINSWYKYIEKVDISLYFIFIPLLIAIFLLILHYRTEKEYIRKIKLLIDS</sequence>
<keyword evidence="1" id="KW-1133">Transmembrane helix</keyword>
<evidence type="ECO:0000313" key="3">
    <source>
        <dbReference type="Proteomes" id="UP000092987"/>
    </source>
</evidence>
<keyword evidence="1" id="KW-0812">Transmembrane</keyword>
<protein>
    <submittedName>
        <fullName evidence="2">Uncharacterized protein</fullName>
    </submittedName>
</protein>
<dbReference type="Proteomes" id="UP000092987">
    <property type="component" value="Unassembled WGS sequence"/>
</dbReference>
<accession>A0A1C7WPT2</accession>
<proteinExistence type="predicted"/>
<feature type="transmembrane region" description="Helical" evidence="1">
    <location>
        <begin position="21"/>
        <end position="48"/>
    </location>
</feature>
<dbReference type="RefSeq" id="WP_066387212.1">
    <property type="nucleotide sequence ID" value="NZ_CP035926.1"/>
</dbReference>
<feature type="transmembrane region" description="Helical" evidence="1">
    <location>
        <begin position="148"/>
        <end position="168"/>
    </location>
</feature>